<proteinExistence type="predicted"/>
<gene>
    <name evidence="1" type="ORF">Afe05nite_86340</name>
</gene>
<reference evidence="1" key="1">
    <citation type="submission" date="2021-01" db="EMBL/GenBank/DDBJ databases">
        <title>Whole genome shotgun sequence of Actinoplanes ferrugineus NBRC 15555.</title>
        <authorList>
            <person name="Komaki H."/>
            <person name="Tamura T."/>
        </authorList>
    </citation>
    <scope>NUCLEOTIDE SEQUENCE</scope>
    <source>
        <strain evidence="1">NBRC 15555</strain>
    </source>
</reference>
<dbReference type="AlphaFoldDB" id="A0A919JCH4"/>
<dbReference type="RefSeq" id="WP_203823114.1">
    <property type="nucleotide sequence ID" value="NZ_BAAABP010000005.1"/>
</dbReference>
<comment type="caution">
    <text evidence="1">The sequence shown here is derived from an EMBL/GenBank/DDBJ whole genome shotgun (WGS) entry which is preliminary data.</text>
</comment>
<dbReference type="Proteomes" id="UP000598174">
    <property type="component" value="Unassembled WGS sequence"/>
</dbReference>
<keyword evidence="2" id="KW-1185">Reference proteome</keyword>
<protein>
    <submittedName>
        <fullName evidence="1">Uncharacterized protein</fullName>
    </submittedName>
</protein>
<organism evidence="1 2">
    <name type="scientific">Paractinoplanes ferrugineus</name>
    <dbReference type="NCBI Taxonomy" id="113564"/>
    <lineage>
        <taxon>Bacteria</taxon>
        <taxon>Bacillati</taxon>
        <taxon>Actinomycetota</taxon>
        <taxon>Actinomycetes</taxon>
        <taxon>Micromonosporales</taxon>
        <taxon>Micromonosporaceae</taxon>
        <taxon>Paractinoplanes</taxon>
    </lineage>
</organism>
<sequence length="60" mass="6406">MFDDSKLTDGQKQLLAQVRTEWSRDGGRASDLLVLSGASRKDQAAVADVLAPGAGEAYLR</sequence>
<accession>A0A919JCH4</accession>
<dbReference type="EMBL" id="BOMM01000100">
    <property type="protein sequence ID" value="GIE16794.1"/>
    <property type="molecule type" value="Genomic_DNA"/>
</dbReference>
<name>A0A919JCH4_9ACTN</name>
<evidence type="ECO:0000313" key="1">
    <source>
        <dbReference type="EMBL" id="GIE16794.1"/>
    </source>
</evidence>
<evidence type="ECO:0000313" key="2">
    <source>
        <dbReference type="Proteomes" id="UP000598174"/>
    </source>
</evidence>